<gene>
    <name evidence="2" type="ORF">LIER_25014</name>
</gene>
<keyword evidence="3" id="KW-1185">Reference proteome</keyword>
<proteinExistence type="predicted"/>
<dbReference type="AlphaFoldDB" id="A0AAV3R4M5"/>
<comment type="caution">
    <text evidence="2">The sequence shown here is derived from an EMBL/GenBank/DDBJ whole genome shotgun (WGS) entry which is preliminary data.</text>
</comment>
<feature type="region of interest" description="Disordered" evidence="1">
    <location>
        <begin position="1"/>
        <end position="22"/>
    </location>
</feature>
<feature type="region of interest" description="Disordered" evidence="1">
    <location>
        <begin position="105"/>
        <end position="153"/>
    </location>
</feature>
<evidence type="ECO:0000256" key="1">
    <source>
        <dbReference type="SAM" id="MobiDB-lite"/>
    </source>
</evidence>
<evidence type="ECO:0000313" key="2">
    <source>
        <dbReference type="EMBL" id="GAA0170835.1"/>
    </source>
</evidence>
<name>A0AAV3R4M5_LITER</name>
<protein>
    <submittedName>
        <fullName evidence="2">Uncharacterized protein</fullName>
    </submittedName>
</protein>
<evidence type="ECO:0000313" key="3">
    <source>
        <dbReference type="Proteomes" id="UP001454036"/>
    </source>
</evidence>
<organism evidence="2 3">
    <name type="scientific">Lithospermum erythrorhizon</name>
    <name type="common">Purple gromwell</name>
    <name type="synonym">Lithospermum officinale var. erythrorhizon</name>
    <dbReference type="NCBI Taxonomy" id="34254"/>
    <lineage>
        <taxon>Eukaryota</taxon>
        <taxon>Viridiplantae</taxon>
        <taxon>Streptophyta</taxon>
        <taxon>Embryophyta</taxon>
        <taxon>Tracheophyta</taxon>
        <taxon>Spermatophyta</taxon>
        <taxon>Magnoliopsida</taxon>
        <taxon>eudicotyledons</taxon>
        <taxon>Gunneridae</taxon>
        <taxon>Pentapetalae</taxon>
        <taxon>asterids</taxon>
        <taxon>lamiids</taxon>
        <taxon>Boraginales</taxon>
        <taxon>Boraginaceae</taxon>
        <taxon>Boraginoideae</taxon>
        <taxon>Lithospermeae</taxon>
        <taxon>Lithospermum</taxon>
    </lineage>
</organism>
<sequence length="195" mass="21585">MSKAKIGGISRSRKKLGLRKQGVPIRHDVRDVNPSVEEVAVDSSTENQDDDDVVVVSSTASRRRTRASVASLEKKRVTLGVDIVDSAEPVEAMDLEELEKLVEKKKAAKKGKGKTKRPSNEELKGEDVEGESVASLDRRNSKGKLKVNDDRNRINNRRIAQGVENVSYHQDPYMECSICMANQGTTASFFIESEV</sequence>
<reference evidence="2 3" key="1">
    <citation type="submission" date="2024-01" db="EMBL/GenBank/DDBJ databases">
        <title>The complete chloroplast genome sequence of Lithospermum erythrorhizon: insights into the phylogenetic relationship among Boraginaceae species and the maternal lineages of purple gromwells.</title>
        <authorList>
            <person name="Okada T."/>
            <person name="Watanabe K."/>
        </authorList>
    </citation>
    <scope>NUCLEOTIDE SEQUENCE [LARGE SCALE GENOMIC DNA]</scope>
</reference>
<dbReference type="EMBL" id="BAABME010007422">
    <property type="protein sequence ID" value="GAA0170835.1"/>
    <property type="molecule type" value="Genomic_DNA"/>
</dbReference>
<accession>A0AAV3R4M5</accession>
<feature type="compositionally biased region" description="Basic and acidic residues" evidence="1">
    <location>
        <begin position="136"/>
        <end position="153"/>
    </location>
</feature>
<feature type="compositionally biased region" description="Basic and acidic residues" evidence="1">
    <location>
        <begin position="118"/>
        <end position="127"/>
    </location>
</feature>
<feature type="compositionally biased region" description="Basic residues" evidence="1">
    <location>
        <begin position="106"/>
        <end position="117"/>
    </location>
</feature>
<dbReference type="Proteomes" id="UP001454036">
    <property type="component" value="Unassembled WGS sequence"/>
</dbReference>